<dbReference type="InterPro" id="IPR006311">
    <property type="entry name" value="TAT_signal"/>
</dbReference>
<evidence type="ECO:0000259" key="14">
    <source>
        <dbReference type="Pfam" id="PF00593"/>
    </source>
</evidence>
<evidence type="ECO:0000256" key="4">
    <source>
        <dbReference type="ARBA" id="ARBA00022496"/>
    </source>
</evidence>
<feature type="chain" id="PRO_5041236774" evidence="13">
    <location>
        <begin position="31"/>
        <end position="809"/>
    </location>
</feature>
<dbReference type="PANTHER" id="PTHR32552:SF81">
    <property type="entry name" value="TONB-DEPENDENT OUTER MEMBRANE RECEPTOR"/>
    <property type="match status" value="1"/>
</dbReference>
<dbReference type="Gene3D" id="2.40.170.20">
    <property type="entry name" value="TonB-dependent receptor, beta-barrel domain"/>
    <property type="match status" value="1"/>
</dbReference>
<dbReference type="SUPFAM" id="SSF56935">
    <property type="entry name" value="Porins"/>
    <property type="match status" value="1"/>
</dbReference>
<sequence>MEGKRRTFFSGAAVAALIAGLAATTTPAHAQQQAAAAPAAAADVQPTRPDDIVVTAQRREQKLQDVGIAVSVLNTAALTNLNVTSATDIVRAVPNLKFNSYGSSQVVFNIRGVSQNDYGDQQEPPVAVYQDDSYASSITTASFPVFDLARTEVLRGPQGTLFGRNATGGAVQFISSQPTDVLDGYVRGTYGSFNQRIFEGAISGPIAPGLSVRLSGIYDRDDGYIENITPGQPDRGANNHWALRGIIQYAPTDNFKARLTVRYAEADHERQAALYALAPECPNAQGQGEFLSTTQACAYWGSPPGAIATGYTNPSITPSQGGDAWKTAGTGDPYVDRKQFAATLRLEGRIGAFDVVSISDYQHLTKFYNEIGDAQPELPYVKGQSSYTPGPCAPPAQAVTCYAPGVYFYQGTKSDQYTQELRASTSFGRQYLVFGAFGMILNGNYTAKYATPFDGYDPTVAFSQKTRSWAIFAQDEWKIDDHWKLIGGLRFWHDHKVGTYDGSELFSGFTMHYGPGGIRYNDPTGTTPLTGVTATPGDASANFSGLTARAEIDYKPSRDTLIYASYNRGSKSGGFTFSTGTPTLGQSVIDTINNIAYKPETLNDYEVGLKTRLGANTTFNLAGFYYDYQHYQAFVQVGFTQSVRNLRASNLGVEAELVSHPLTGLTLQANASAQRSRVYNVLLPDGVTVVTHNLPQAPSFSAGGLIRYEFALAGGVASLQADALYQDKTCFTVMCAPVEREPAYDVENLRFGFTPSGMKLDLAVFVNNVLNHAYRVYAYDGAYYNGEVAGVYAKPRTWGVTATYHFGGQ</sequence>
<gene>
    <name evidence="16" type="ORF">NEE01_01465</name>
</gene>
<dbReference type="PANTHER" id="PTHR32552">
    <property type="entry name" value="FERRICHROME IRON RECEPTOR-RELATED"/>
    <property type="match status" value="1"/>
</dbReference>
<feature type="signal peptide" evidence="13">
    <location>
        <begin position="1"/>
        <end position="30"/>
    </location>
</feature>
<keyword evidence="9 11" id="KW-0472">Membrane</keyword>
<evidence type="ECO:0000256" key="2">
    <source>
        <dbReference type="ARBA" id="ARBA00022448"/>
    </source>
</evidence>
<evidence type="ECO:0000256" key="8">
    <source>
        <dbReference type="ARBA" id="ARBA00023077"/>
    </source>
</evidence>
<organism evidence="16 17">
    <name type="scientific">Sphingomonas lycopersici</name>
    <dbReference type="NCBI Taxonomy" id="2951807"/>
    <lineage>
        <taxon>Bacteria</taxon>
        <taxon>Pseudomonadati</taxon>
        <taxon>Pseudomonadota</taxon>
        <taxon>Alphaproteobacteria</taxon>
        <taxon>Sphingomonadales</taxon>
        <taxon>Sphingomonadaceae</taxon>
        <taxon>Sphingomonas</taxon>
    </lineage>
</organism>
<dbReference type="InterPro" id="IPR036942">
    <property type="entry name" value="Beta-barrel_TonB_sf"/>
</dbReference>
<dbReference type="InterPro" id="IPR012910">
    <property type="entry name" value="Plug_dom"/>
</dbReference>
<dbReference type="PROSITE" id="PS52016">
    <property type="entry name" value="TONB_DEPENDENT_REC_3"/>
    <property type="match status" value="1"/>
</dbReference>
<feature type="domain" description="TonB-dependent receptor-like beta-barrel" evidence="14">
    <location>
        <begin position="308"/>
        <end position="769"/>
    </location>
</feature>
<evidence type="ECO:0000256" key="10">
    <source>
        <dbReference type="ARBA" id="ARBA00023237"/>
    </source>
</evidence>
<dbReference type="AlphaFoldDB" id="A0AA41Z3Q1"/>
<evidence type="ECO:0000313" key="17">
    <source>
        <dbReference type="Proteomes" id="UP001165565"/>
    </source>
</evidence>
<keyword evidence="4" id="KW-0410">Iron transport</keyword>
<keyword evidence="13" id="KW-0732">Signal</keyword>
<keyword evidence="6" id="KW-0408">Iron</keyword>
<reference evidence="16" key="1">
    <citation type="submission" date="2022-06" db="EMBL/GenBank/DDBJ databases">
        <title>Sphingomonas sp. nov. isolated from rhizosphere soil of tomato.</title>
        <authorList>
            <person name="Dong H."/>
            <person name="Gao R."/>
        </authorList>
    </citation>
    <scope>NUCLEOTIDE SEQUENCE</scope>
    <source>
        <strain evidence="16">MMSM24</strain>
    </source>
</reference>
<dbReference type="PROSITE" id="PS51318">
    <property type="entry name" value="TAT"/>
    <property type="match status" value="1"/>
</dbReference>
<comment type="subcellular location">
    <subcellularLocation>
        <location evidence="1 11">Cell outer membrane</location>
        <topology evidence="1 11">Multi-pass membrane protein</topology>
    </subcellularLocation>
</comment>
<keyword evidence="10 11" id="KW-0998">Cell outer membrane</keyword>
<evidence type="ECO:0000256" key="6">
    <source>
        <dbReference type="ARBA" id="ARBA00023004"/>
    </source>
</evidence>
<dbReference type="Pfam" id="PF07715">
    <property type="entry name" value="Plug"/>
    <property type="match status" value="1"/>
</dbReference>
<evidence type="ECO:0000256" key="7">
    <source>
        <dbReference type="ARBA" id="ARBA00023065"/>
    </source>
</evidence>
<proteinExistence type="inferred from homology"/>
<accession>A0AA41Z3Q1</accession>
<evidence type="ECO:0000256" key="13">
    <source>
        <dbReference type="SAM" id="SignalP"/>
    </source>
</evidence>
<dbReference type="GO" id="GO:0006826">
    <property type="term" value="P:iron ion transport"/>
    <property type="evidence" value="ECO:0007669"/>
    <property type="project" value="UniProtKB-KW"/>
</dbReference>
<evidence type="ECO:0000256" key="9">
    <source>
        <dbReference type="ARBA" id="ARBA00023136"/>
    </source>
</evidence>
<keyword evidence="3 11" id="KW-1134">Transmembrane beta strand</keyword>
<dbReference type="EMBL" id="JANFAV010000001">
    <property type="protein sequence ID" value="MCW6533445.1"/>
    <property type="molecule type" value="Genomic_DNA"/>
</dbReference>
<dbReference type="InterPro" id="IPR000531">
    <property type="entry name" value="Beta-barrel_TonB"/>
</dbReference>
<name>A0AA41Z3Q1_9SPHN</name>
<protein>
    <submittedName>
        <fullName evidence="16">TonB-dependent receptor</fullName>
    </submittedName>
</protein>
<evidence type="ECO:0000256" key="11">
    <source>
        <dbReference type="PROSITE-ProRule" id="PRU01360"/>
    </source>
</evidence>
<evidence type="ECO:0000256" key="1">
    <source>
        <dbReference type="ARBA" id="ARBA00004571"/>
    </source>
</evidence>
<dbReference type="InterPro" id="IPR039426">
    <property type="entry name" value="TonB-dep_rcpt-like"/>
</dbReference>
<comment type="similarity">
    <text evidence="11 12">Belongs to the TonB-dependent receptor family.</text>
</comment>
<keyword evidence="2 11" id="KW-0813">Transport</keyword>
<evidence type="ECO:0000256" key="12">
    <source>
        <dbReference type="RuleBase" id="RU003357"/>
    </source>
</evidence>
<keyword evidence="8 12" id="KW-0798">TonB box</keyword>
<evidence type="ECO:0000259" key="15">
    <source>
        <dbReference type="Pfam" id="PF07715"/>
    </source>
</evidence>
<evidence type="ECO:0000256" key="3">
    <source>
        <dbReference type="ARBA" id="ARBA00022452"/>
    </source>
</evidence>
<keyword evidence="7" id="KW-0406">Ion transport</keyword>
<keyword evidence="5 11" id="KW-0812">Transmembrane</keyword>
<dbReference type="RefSeq" id="WP_265267476.1">
    <property type="nucleotide sequence ID" value="NZ_JANFAV010000001.1"/>
</dbReference>
<keyword evidence="17" id="KW-1185">Reference proteome</keyword>
<evidence type="ECO:0000256" key="5">
    <source>
        <dbReference type="ARBA" id="ARBA00022692"/>
    </source>
</evidence>
<dbReference type="Proteomes" id="UP001165565">
    <property type="component" value="Unassembled WGS sequence"/>
</dbReference>
<evidence type="ECO:0000313" key="16">
    <source>
        <dbReference type="EMBL" id="MCW6533445.1"/>
    </source>
</evidence>
<dbReference type="GO" id="GO:0009279">
    <property type="term" value="C:cell outer membrane"/>
    <property type="evidence" value="ECO:0007669"/>
    <property type="project" value="UniProtKB-SubCell"/>
</dbReference>
<feature type="domain" description="TonB-dependent receptor plug" evidence="15">
    <location>
        <begin position="63"/>
        <end position="170"/>
    </location>
</feature>
<dbReference type="Pfam" id="PF00593">
    <property type="entry name" value="TonB_dep_Rec_b-barrel"/>
    <property type="match status" value="1"/>
</dbReference>
<comment type="caution">
    <text evidence="16">The sequence shown here is derived from an EMBL/GenBank/DDBJ whole genome shotgun (WGS) entry which is preliminary data.</text>
</comment>
<keyword evidence="16" id="KW-0675">Receptor</keyword>